<proteinExistence type="predicted"/>
<dbReference type="EMBL" id="LXQA010329881">
    <property type="protein sequence ID" value="MCI44380.1"/>
    <property type="molecule type" value="Genomic_DNA"/>
</dbReference>
<evidence type="ECO:0000313" key="2">
    <source>
        <dbReference type="Proteomes" id="UP000265520"/>
    </source>
</evidence>
<name>A0A392S8U2_9FABA</name>
<organism evidence="1 2">
    <name type="scientific">Trifolium medium</name>
    <dbReference type="NCBI Taxonomy" id="97028"/>
    <lineage>
        <taxon>Eukaryota</taxon>
        <taxon>Viridiplantae</taxon>
        <taxon>Streptophyta</taxon>
        <taxon>Embryophyta</taxon>
        <taxon>Tracheophyta</taxon>
        <taxon>Spermatophyta</taxon>
        <taxon>Magnoliopsida</taxon>
        <taxon>eudicotyledons</taxon>
        <taxon>Gunneridae</taxon>
        <taxon>Pentapetalae</taxon>
        <taxon>rosids</taxon>
        <taxon>fabids</taxon>
        <taxon>Fabales</taxon>
        <taxon>Fabaceae</taxon>
        <taxon>Papilionoideae</taxon>
        <taxon>50 kb inversion clade</taxon>
        <taxon>NPAAA clade</taxon>
        <taxon>Hologalegina</taxon>
        <taxon>IRL clade</taxon>
        <taxon>Trifolieae</taxon>
        <taxon>Trifolium</taxon>
    </lineage>
</organism>
<dbReference type="Proteomes" id="UP000265520">
    <property type="component" value="Unassembled WGS sequence"/>
</dbReference>
<feature type="non-terminal residue" evidence="1">
    <location>
        <position position="59"/>
    </location>
</feature>
<protein>
    <submittedName>
        <fullName evidence="1">Uncharacterized protein</fullName>
    </submittedName>
</protein>
<reference evidence="1 2" key="1">
    <citation type="journal article" date="2018" name="Front. Plant Sci.">
        <title>Red Clover (Trifolium pratense) and Zigzag Clover (T. medium) - A Picture of Genomic Similarities and Differences.</title>
        <authorList>
            <person name="Dluhosova J."/>
            <person name="Istvanek J."/>
            <person name="Nedelnik J."/>
            <person name="Repkova J."/>
        </authorList>
    </citation>
    <scope>NUCLEOTIDE SEQUENCE [LARGE SCALE GENOMIC DNA]</scope>
    <source>
        <strain evidence="2">cv. 10/8</strain>
        <tissue evidence="1">Leaf</tissue>
    </source>
</reference>
<keyword evidence="2" id="KW-1185">Reference proteome</keyword>
<comment type="caution">
    <text evidence="1">The sequence shown here is derived from an EMBL/GenBank/DDBJ whole genome shotgun (WGS) entry which is preliminary data.</text>
</comment>
<accession>A0A392S8U2</accession>
<dbReference type="AlphaFoldDB" id="A0A392S8U2"/>
<evidence type="ECO:0000313" key="1">
    <source>
        <dbReference type="EMBL" id="MCI44380.1"/>
    </source>
</evidence>
<sequence>MTLSTEITQQFSTGLRVFVVGHDTDILNFIRNKCAQRNYEVATCFTASLARNLLKEAND</sequence>